<gene>
    <name evidence="10" type="ORF">ACEWY4_022258</name>
</gene>
<feature type="domain" description="Vitellogenin" evidence="9">
    <location>
        <begin position="32"/>
        <end position="670"/>
    </location>
</feature>
<keyword evidence="4 8" id="KW-0732">Signal</keyword>
<dbReference type="InterPro" id="IPR001747">
    <property type="entry name" value="Vitellogenin_N"/>
</dbReference>
<dbReference type="Pfam" id="PF01347">
    <property type="entry name" value="Vitellogenin_N"/>
    <property type="match status" value="2"/>
</dbReference>
<feature type="domain" description="Vitellogenin" evidence="9">
    <location>
        <begin position="2227"/>
        <end position="2865"/>
    </location>
</feature>
<dbReference type="PROSITE" id="PS51211">
    <property type="entry name" value="VITELLOGENIN"/>
    <property type="match status" value="2"/>
</dbReference>
<dbReference type="SMART" id="SM01169">
    <property type="entry name" value="DUF1943"/>
    <property type="match status" value="2"/>
</dbReference>
<dbReference type="GO" id="GO:0034362">
    <property type="term" value="C:low-density lipoprotein particle"/>
    <property type="evidence" value="ECO:0007669"/>
    <property type="project" value="UniProtKB-KW"/>
</dbReference>
<dbReference type="GO" id="GO:0005737">
    <property type="term" value="C:cytoplasm"/>
    <property type="evidence" value="ECO:0007669"/>
    <property type="project" value="UniProtKB-SubCell"/>
</dbReference>
<comment type="caution">
    <text evidence="7">Lacks conserved residue(s) required for the propagation of feature annotation.</text>
</comment>
<evidence type="ECO:0000256" key="3">
    <source>
        <dbReference type="ARBA" id="ARBA00022525"/>
    </source>
</evidence>
<dbReference type="GO" id="GO:0042627">
    <property type="term" value="C:chylomicron"/>
    <property type="evidence" value="ECO:0007669"/>
    <property type="project" value="UniProtKB-KW"/>
</dbReference>
<sequence>MGDTKLCLMLLLSAAALAHADDETPCLMAKRYKPFHKYEYLYEAESLNFLNGAVNGPKGSCKVEIEVPGPCHYIVRTTECTLSEVTDFNAEGHPVFAPAATSDAFKAAMEKNTLKVIIKGDNDIKLFPEDGELINILNIKRGIISAFAVPVLKEEGNKRMPTIFGLCKTDYTVNAREDIATDVTLTRDLSRCDHFRPVSDYTSPLALITGMHYSLSKMIRSTQTCNYQFDNAQHHPTGGECIENHILVPFSHKGKFGVTNISKQKATLLAVTEYNDRVFNPNLKNEQTLHPHASVDKSPIQDKDAALALLRELAGLSKTDDGHKRAHLAHKIISMIRKMSAETLHAVVPEALEISPSLTYQALFQCGTPECNNAITRILKTFDSSSMEIDAIIYAMGLLPKPSRQLVSDMLEMAKFKQSKPIFYGASNAVKRLYQAEGKVTPEIEAVANLALEQIGDCTGNQEHIFMSLKVIGNMAAAMGAASPALKSAVIQCVNQPAASPKVQLAAIQAYRQTTLPEEGRQVLMQVLLDGAAPLQKRVAAYLVLMKDPQPAELSQLVAALKVEDSQQAKNFIISHITNILSSTTPETRGLRQKILDALQGNEVGTVNSFDAPKFSRNYKVGSLEGNMIFEGNSYLPKEVVLDMSLNAFGFDVDMFEVGIETNGIEQTSDALFGTDGFFNDIATKSIDHANEMLPGGVMYGMVNMIPPQFYTRKKRKASQSLIKDLRESFHQLLRNLKAQGAPEAMVYLRMLGMELGYLKTEDLERMVLPCLHTVALMIDNLQRSPTDFIQELLPNGNNELFAHYIFMDNEFYLPTGPGVPLRVALSGTFTPGVKGGVHLAADMSEVAFMPSVGIEFVTEVGAHFPDFVQSGLEMHTNIYHETGLKAKVSVSHNNIKLTIPAPQSPTKLISLTNSLVSVHGTKTKAIPPTGDKVDVTECTPFFAGVKYCTALQYSDALHTDDSPYFPFTGDSKLTIQLHPTGEVSEYIANFDHSYEDNTDMVTLTLKAEGLAASESTVTVKFNRRTGSAGIDLQVPDYDLEVGLRLGSVNPNTKGKATHSVQLDLVNKNIPQMSIIVLAKLKEKKDFSVEVQCLVPPVADFKVATHFHYEKDLGLEMKTDLKMLAINYVQNITLKYDEGELAAEIKAELSSEIKNMLSDLKYVETLLNQNIGQTRMRAGTFFRESVEKAHEVIKKYGGEVVRLAAFSELSFPEKLYWKVEADAKYSFGECYTISIPLFEKTSRRHFILPEEFFPEQVSVSVPVLGKAEVSGKVDSNFYKLEADFSAGRDPLDHPSYNAKWEVTWTCPSEILSLKTDGSALLVATTSDSLKAELKTHVNHRFIDATITVEEVATIADEFSLMSSCTFEATNPLGVQVSLDHTGDASFNGEVISGNGNLQASLKAGPVYSASTISQTVNIFPYKPKAKSDSSLKIDSTFIASFKNELLKSDLDYMILRTSKPTYTSDFKLRENLNADLLVASHLDFKGSIETESPIMEIILLTGSEETPLSDIKLDIKANHNIDLPNALIGTLYNSIDAMVKPTEVLLDSQNRAMINLAGFQNEGNAQASLKDVTAGKLHLQNDYSVTFNSNVQHASNIGLVRLNQDRLGYNFTVDNNQAEIGIYAAVDGKINLDFLTVPISIPELKVPIIDFRTPAINGINLYEHTGLKDLLTSTDQTVDANAKIIFTKSKNSHLRIFLYFLPNLDHLDSEVSFKSSIMNLNVSSEVTDRNVHIVAISTSMFESLEAKLEYTTIFDGWNAATSLSLDNPHVKVTQNSTQAFLKYFSAMAAKVNLPIFTAEVNEQSIFNHKDNTFYNYTYEMVYTVNVPVINAVGSGNVESSTRFMATKRDGEERATYMSKTVTPVYKTVNVIEMEGLYPTYNGTFRANAQSPAWFLDYDLDGSFTLSIGNEAVNHTVKSVLVLADTDLIVDVQHAVQHLDEGPSYTVNVDITSPFFTDVNVRYAAYQDGANISISTPSTGSLGFQHQDKSPQMRLYCRYASEPDNDMALLDFEAALTDNEMLHLHASANVDAPAVILSGLYDRVPAITSSVRSFAEKYKISSTLESLKDMVLSVADEVSNSAGNYVPELSQLSVLFRNVVGQCLKAAQALLDAAIKFLRETQNMESIDVILQKLGVTLREAVDTAQEFVDSVKSDILDSISGCPRRGDKKGPVVVEAIKSRLSTCTPTGESFIEPTMGDTKLCLMLLLSAAALAHADDETPCLMAKRYKPFHKYEYLYEAESLNFLNGAVNGPKGSCKVEIEVPGPCHYIVRTTECTLSEVTDFDAEGHPVFAPAATSDAFKAAMEKNTLKVIIKGDNDIKLFPEDGELINILNIKRGIISAFAVPVLKEEGNKRMPTIFGLCKTDYTVNAREDIATDVTLTRDLSRCDHFRPVSDYTSPLALITGMHYSLSKMIRSTQTCNYQFDNAQHHPTGGECIENHILVPFSHKGKFGVTNVSKQKATLLAVTEYNDRVFNPNLKNEQTLHPHASVDKSPIQDKDAALALLRELAGLSKTDDGHKRAHLAHKIVSMIRKMSAETLHAVVPEALEISPSLTYQALFQCGTPECNNAITRILKTFDSSSMEIDAIIYAMGLLPKPSRQLVSDMLEMAKFKQSKPIFYGASNAVKRLYQAEGKVTPEIEAVANFALEQIGDCTGNQEHIFMSLKVIGNMAAAMGAASPALKSAVIQCVNQPAASPKVQLAAIQAYRQTTLPEEGRQVLMQVLLDGAAPLQKRVAAYLVLMKDPQPAELSQLVAALKVEDSQQAKNFIISHITNILSSTTPETRGLRQKILDALQGNEVGTVNSFDAPKFSRNYKVGSLEGNMIFEGNSYLPKEVVLDMSLNAFGFDVDMFEVGIETNGIEQTSDALFGTDGFFNDIATKSIDHANEMLPGGVMYGMVNMIPPQFYTRKKRKASQSLIKDLRESFHQLLRNLKAQGAPEAMVYLRMLGMELGYLKTEDLERMVLPCLHTVALMIDNLQRSPTDFIQELLPNGDNELFAHYIFMDNEFYLPTGPGVPLRVALSGTFTPGVKGGVHLAADMSEVSFMPSVGIEFVTEVGAHFPDFVQSGLEMRTNIYHESGLKAKVSVSHNNIKLTIPAPQSPTKLISLTNSLVSVHGTKTKAIPPTGDKVDVTECTPFFAGVKYCTALQYSDALHTDDSPYFPFTGDSKLTIQLHPTGEVSEYIANFDHSYEDKTDMVTLTLKAEGLAASESTVTVKFNRRTGSAGIDLQVPDYDLEVGLRLGSVNPNTKGKATHSVQLDLVNKNIPQMSIIVLAKLKEKKDFSVEVQCLVPPVADFKVATHFHYEKDLGLEMKTDLKMLAINYVQNIALKYDEGELAAEIKAELSSEIKNMLSDLKYVETLLNQNIGQTRMRAGTFFRESVEKAHEVIKKYGGEVVRLPAFSELSFPEKLYWKVEADAKYSFGECYTISIPLFEKTSKRHFILPEEFFPEQVSVSVPVLGKAEVSGKVESNFYKLEADFSAGRDPLDHPSYNAKWEVTWTCPSEILSLKTDGSALLVATTSDSLKAELKTHVNHKFIDATITVEEVATIADEFSLMSSCTFEATNPLGVQVSLEHTGDASFNGEVISGNGNLQASLKAGPVYSASTISQTVNIFPYKPKAKSDSSLKIDSTFIASFKNEFLKSDLDYMILRTSKLSDFKLRENLNADLLVASHLDFKGSIETESPIMEIILLTGSEETPLSDIKLDIKANHNIDLPNALIGTLYNSIHAMVKPTEVVLDSQNRAMINLASFQNEGNAQASLKDVTAGKLHLQNDYSVTFNSNVQHASNIGLVRLNQDRLAYNFTVDNNQAEIGIYAAVDGKINLDFLTVPISIPELKVPIIDFRTPAINGINLYEHTGLKHLLTSTDQTVDANAKIIFTKSKNNHLCIFLCFLPNLDRLDSEVSFKSSIMNLNVSSEVTDRNVHIVAISTSMFESLEAKLEYTITFGGWNVATSLSLDNPHVKVTQNSTQAFRKYFSAMAAKVNLPIFTAEVNEQSIFNLKDNTFYNYTYEMVYTVNVPVINAVGSGNVESSTRYELTRYYFSRESSTKEYFDGTILGTGVAKRSLHKAAHLKLDESGLLSTWNITDFAHISYGDFKIELDVNSELPLEIMSGQDNNSAHAIWNINLNNDINMDNLNTKGKHSFKAIFDSHNSYIWDLLESFTVNTEVSLAQLGFLGDLTYFQRFMATKRDGEERATYMSKSVTPVYKTVNVIEMEGLYPTYNGTFHANAQSPAWFLDYDLDGSFTLSIGDEAVNHTVKSVLVLADTDLIVDVQHAVQHLDEGPSYTVNVDITSPFFTDVNVRYAAYQDGANTSISTPSTGSLGFQHQDKSPQMRLYCRYASEPDNDVDLLVFQAALTDNEMLHLHASANVEAPAVILSGLYDRVPAITSSVCSFAEKYKISSTLESLKDMVLSVADEVSNSAGSYVPELSQLSVLFRNVVGQCLKAAQALLDAAIKFLRKTQIDLPGMKLTLLEIVHKIITNVATVLDQLLRTITDNLSTYLTPVFDTVSSIQVIMPSGKVLTGSQILDQVKVVLNSVVDMAKNMESVDVILQKLGVALHEAVDTAQEFVDSVNSDILDSISGYINGFYSNLVILAKWVTEKINNLLNAQDFDNSIKFALESVKYYVTETINFVAQLLPENGLITFNDGRLDVELDIPTQQ</sequence>
<evidence type="ECO:0000256" key="6">
    <source>
        <dbReference type="ARBA" id="ARBA00023180"/>
    </source>
</evidence>
<dbReference type="Pfam" id="PF06448">
    <property type="entry name" value="DUF1081"/>
    <property type="match status" value="2"/>
</dbReference>
<reference evidence="10 11" key="1">
    <citation type="submission" date="2024-09" db="EMBL/GenBank/DDBJ databases">
        <title>A chromosome-level genome assembly of Gray's grenadier anchovy, Coilia grayii.</title>
        <authorList>
            <person name="Fu Z."/>
        </authorList>
    </citation>
    <scope>NUCLEOTIDE SEQUENCE [LARGE SCALE GENOMIC DNA]</scope>
    <source>
        <strain evidence="10">G4</strain>
        <tissue evidence="10">Muscle</tissue>
    </source>
</reference>
<dbReference type="FunFam" id="2.30.230.10:FF:000003">
    <property type="entry name" value="Apolipoprotein B"/>
    <property type="match status" value="2"/>
</dbReference>
<dbReference type="PANTHER" id="PTHR13769">
    <property type="entry name" value="APOLIPOPROTEIN B"/>
    <property type="match status" value="1"/>
</dbReference>
<name>A0ABD1J7Z5_9TELE</name>
<dbReference type="GO" id="GO:0006869">
    <property type="term" value="P:lipid transport"/>
    <property type="evidence" value="ECO:0007669"/>
    <property type="project" value="UniProtKB-KW"/>
</dbReference>
<dbReference type="InterPro" id="IPR015816">
    <property type="entry name" value="Vitellinogen_b-sht_N"/>
</dbReference>
<evidence type="ECO:0000256" key="8">
    <source>
        <dbReference type="SAM" id="SignalP"/>
    </source>
</evidence>
<dbReference type="EMBL" id="JBHFQA010000019">
    <property type="protein sequence ID" value="KAL2082440.1"/>
    <property type="molecule type" value="Genomic_DNA"/>
</dbReference>
<dbReference type="Proteomes" id="UP001591681">
    <property type="component" value="Unassembled WGS sequence"/>
</dbReference>
<dbReference type="SMART" id="SM00638">
    <property type="entry name" value="LPD_N"/>
    <property type="match status" value="2"/>
</dbReference>
<dbReference type="InterPro" id="IPR011030">
    <property type="entry name" value="Lipovitellin_superhlx_dom"/>
</dbReference>
<dbReference type="Pfam" id="PF09172">
    <property type="entry name" value="Vit_open_b-sht"/>
    <property type="match status" value="2"/>
</dbReference>
<keyword evidence="3" id="KW-0964">Secreted</keyword>
<keyword evidence="2" id="KW-0813">Transport</keyword>
<comment type="subcellular location">
    <subcellularLocation>
        <location evidence="1">Secreted</location>
    </subcellularLocation>
</comment>
<dbReference type="InterPro" id="IPR015819">
    <property type="entry name" value="Lipid_transp_b-sht_shell"/>
</dbReference>
<protein>
    <recommendedName>
        <fullName evidence="9">Vitellogenin domain-containing protein</fullName>
    </recommendedName>
</protein>
<dbReference type="SUPFAM" id="SSF56968">
    <property type="entry name" value="Lipovitellin-phosvitin complex, beta-sheet shell regions"/>
    <property type="match status" value="4"/>
</dbReference>
<dbReference type="GO" id="GO:0034361">
    <property type="term" value="C:very-low-density lipoprotein particle"/>
    <property type="evidence" value="ECO:0007669"/>
    <property type="project" value="UniProtKB-KW"/>
</dbReference>
<dbReference type="GO" id="GO:0008203">
    <property type="term" value="P:cholesterol metabolic process"/>
    <property type="evidence" value="ECO:0007669"/>
    <property type="project" value="UniProtKB-KW"/>
</dbReference>
<comment type="caution">
    <text evidence="10">The sequence shown here is derived from an EMBL/GenBank/DDBJ whole genome shotgun (WGS) entry which is preliminary data.</text>
</comment>
<feature type="signal peptide" evidence="8">
    <location>
        <begin position="1"/>
        <end position="20"/>
    </location>
</feature>
<dbReference type="GO" id="GO:0005811">
    <property type="term" value="C:lipid droplet"/>
    <property type="evidence" value="ECO:0007669"/>
    <property type="project" value="UniProtKB-SubCell"/>
</dbReference>
<proteinExistence type="predicted"/>
<dbReference type="InterPro" id="IPR015255">
    <property type="entry name" value="Vitellinogen_open_b-sht"/>
</dbReference>
<evidence type="ECO:0000256" key="2">
    <source>
        <dbReference type="ARBA" id="ARBA00022448"/>
    </source>
</evidence>
<dbReference type="SUPFAM" id="SSF48431">
    <property type="entry name" value="Lipovitellin-phosvitin complex, superhelical domain"/>
    <property type="match status" value="2"/>
</dbReference>
<accession>A0ABD1J7Z5</accession>
<keyword evidence="6" id="KW-0325">Glycoprotein</keyword>
<dbReference type="InterPro" id="IPR052418">
    <property type="entry name" value="Apolipoprotein_B"/>
</dbReference>
<organism evidence="10 11">
    <name type="scientific">Coilia grayii</name>
    <name type="common">Gray's grenadier anchovy</name>
    <dbReference type="NCBI Taxonomy" id="363190"/>
    <lineage>
        <taxon>Eukaryota</taxon>
        <taxon>Metazoa</taxon>
        <taxon>Chordata</taxon>
        <taxon>Craniata</taxon>
        <taxon>Vertebrata</taxon>
        <taxon>Euteleostomi</taxon>
        <taxon>Actinopterygii</taxon>
        <taxon>Neopterygii</taxon>
        <taxon>Teleostei</taxon>
        <taxon>Clupei</taxon>
        <taxon>Clupeiformes</taxon>
        <taxon>Clupeoidei</taxon>
        <taxon>Engraulidae</taxon>
        <taxon>Coilinae</taxon>
        <taxon>Coilia</taxon>
    </lineage>
</organism>
<evidence type="ECO:0000256" key="1">
    <source>
        <dbReference type="ARBA" id="ARBA00004613"/>
    </source>
</evidence>
<dbReference type="Gene3D" id="1.25.10.20">
    <property type="entry name" value="Vitellinogen, superhelical"/>
    <property type="match status" value="2"/>
</dbReference>
<keyword evidence="5" id="KW-0445">Lipid transport</keyword>
<dbReference type="Gene3D" id="2.20.80.10">
    <property type="entry name" value="Lipovitellin-phosvitin complex, chain A, domain 4"/>
    <property type="match status" value="2"/>
</dbReference>
<dbReference type="InterPro" id="IPR009454">
    <property type="entry name" value="Lipid_transpt_open_b-sht"/>
</dbReference>
<evidence type="ECO:0000259" key="9">
    <source>
        <dbReference type="PROSITE" id="PS51211"/>
    </source>
</evidence>
<evidence type="ECO:0000313" key="10">
    <source>
        <dbReference type="EMBL" id="KAL2082440.1"/>
    </source>
</evidence>
<dbReference type="PANTHER" id="PTHR13769:SF5">
    <property type="entry name" value="APOLIPOPROTEIN B-100-RELATED"/>
    <property type="match status" value="1"/>
</dbReference>
<keyword evidence="11" id="KW-1185">Reference proteome</keyword>
<evidence type="ECO:0000256" key="4">
    <source>
        <dbReference type="ARBA" id="ARBA00022729"/>
    </source>
</evidence>
<evidence type="ECO:0000313" key="11">
    <source>
        <dbReference type="Proteomes" id="UP001591681"/>
    </source>
</evidence>
<feature type="chain" id="PRO_5044766722" description="Vitellogenin domain-containing protein" evidence="8">
    <location>
        <begin position="21"/>
        <end position="4662"/>
    </location>
</feature>
<dbReference type="Gene3D" id="2.30.230.10">
    <property type="entry name" value="Lipovitellin, beta-sheet shell regions, chain A"/>
    <property type="match status" value="2"/>
</dbReference>
<dbReference type="GO" id="GO:0008201">
    <property type="term" value="F:heparin binding"/>
    <property type="evidence" value="ECO:0007669"/>
    <property type="project" value="UniProtKB-KW"/>
</dbReference>
<evidence type="ECO:0000256" key="7">
    <source>
        <dbReference type="PROSITE-ProRule" id="PRU00557"/>
    </source>
</evidence>
<evidence type="ECO:0000256" key="5">
    <source>
        <dbReference type="ARBA" id="ARBA00023055"/>
    </source>
</evidence>